<name>A0ABY0TKK2_9PROT</name>
<proteinExistence type="predicted"/>
<evidence type="ECO:0000313" key="1">
    <source>
        <dbReference type="EMBL" id="SDQ98029.1"/>
    </source>
</evidence>
<dbReference type="Proteomes" id="UP000183471">
    <property type="component" value="Unassembled WGS sequence"/>
</dbReference>
<protein>
    <submittedName>
        <fullName evidence="1">Uncharacterized protein</fullName>
    </submittedName>
</protein>
<gene>
    <name evidence="1" type="ORF">SAMN05216402_3096</name>
</gene>
<sequence length="155" mass="17560">MSSLIFYIDQDQVFVATNTLAVKPDGTPTMFRSKAIYLPHLRTIIAETGVGMFSGDWRMQVNNRMVLAGIENLDFHTPFALRQRWTEYQSGFDQSSGVTTTIYHFGFSEDTGVMREQTRGLKQDKEASLAICNELFGHRSWGRTGWQVSVSVPKV</sequence>
<dbReference type="EMBL" id="FNKY01000001">
    <property type="protein sequence ID" value="SDQ98029.1"/>
    <property type="molecule type" value="Genomic_DNA"/>
</dbReference>
<accession>A0ABY0TKK2</accession>
<organism evidence="1 2">
    <name type="scientific">Nitrosospira multiformis</name>
    <dbReference type="NCBI Taxonomy" id="1231"/>
    <lineage>
        <taxon>Bacteria</taxon>
        <taxon>Pseudomonadati</taxon>
        <taxon>Pseudomonadota</taxon>
        <taxon>Betaproteobacteria</taxon>
        <taxon>Nitrosomonadales</taxon>
        <taxon>Nitrosomonadaceae</taxon>
        <taxon>Nitrosospira</taxon>
    </lineage>
</organism>
<comment type="caution">
    <text evidence="1">The sequence shown here is derived from an EMBL/GenBank/DDBJ whole genome shotgun (WGS) entry which is preliminary data.</text>
</comment>
<dbReference type="RefSeq" id="WP_143007662.1">
    <property type="nucleotide sequence ID" value="NZ_FNKY01000001.1"/>
</dbReference>
<evidence type="ECO:0000313" key="2">
    <source>
        <dbReference type="Proteomes" id="UP000183471"/>
    </source>
</evidence>
<keyword evidence="2" id="KW-1185">Reference proteome</keyword>
<reference evidence="1 2" key="1">
    <citation type="submission" date="2016-10" db="EMBL/GenBank/DDBJ databases">
        <authorList>
            <person name="Varghese N."/>
            <person name="Submissions S."/>
        </authorList>
    </citation>
    <scope>NUCLEOTIDE SEQUENCE [LARGE SCALE GENOMIC DNA]</scope>
    <source>
        <strain evidence="1 2">Nl1</strain>
    </source>
</reference>